<keyword evidence="1" id="KW-0472">Membrane</keyword>
<evidence type="ECO:0000313" key="3">
    <source>
        <dbReference type="Proteomes" id="UP001589814"/>
    </source>
</evidence>
<protein>
    <submittedName>
        <fullName evidence="2">Uncharacterized protein</fullName>
    </submittedName>
</protein>
<evidence type="ECO:0000313" key="2">
    <source>
        <dbReference type="EMBL" id="MFC0269770.1"/>
    </source>
</evidence>
<reference evidence="2 3" key="1">
    <citation type="submission" date="2024-09" db="EMBL/GenBank/DDBJ databases">
        <authorList>
            <person name="Sun Q."/>
            <person name="Mori K."/>
        </authorList>
    </citation>
    <scope>NUCLEOTIDE SEQUENCE [LARGE SCALE GENOMIC DNA]</scope>
    <source>
        <strain evidence="2 3">CCM 7415</strain>
    </source>
</reference>
<comment type="caution">
    <text evidence="2">The sequence shown here is derived from an EMBL/GenBank/DDBJ whole genome shotgun (WGS) entry which is preliminary data.</text>
</comment>
<name>A0ABV6G8A3_9GAMM</name>
<gene>
    <name evidence="2" type="ORF">ACFFHW_17545</name>
</gene>
<feature type="transmembrane region" description="Helical" evidence="1">
    <location>
        <begin position="6"/>
        <end position="30"/>
    </location>
</feature>
<keyword evidence="1" id="KW-1133">Transmembrane helix</keyword>
<keyword evidence="3" id="KW-1185">Reference proteome</keyword>
<proteinExistence type="predicted"/>
<evidence type="ECO:0000256" key="1">
    <source>
        <dbReference type="SAM" id="Phobius"/>
    </source>
</evidence>
<dbReference type="RefSeq" id="WP_019952039.1">
    <property type="nucleotide sequence ID" value="NZ_JBHLVX010000067.1"/>
</dbReference>
<sequence>MSEGVLQFFFITSGAILTLLFFPLIVMIGWKTFRRWQKERHQRH</sequence>
<organism evidence="2 3">
    <name type="scientific">Kushneria aurantia</name>
    <dbReference type="NCBI Taxonomy" id="504092"/>
    <lineage>
        <taxon>Bacteria</taxon>
        <taxon>Pseudomonadati</taxon>
        <taxon>Pseudomonadota</taxon>
        <taxon>Gammaproteobacteria</taxon>
        <taxon>Oceanospirillales</taxon>
        <taxon>Halomonadaceae</taxon>
        <taxon>Kushneria</taxon>
    </lineage>
</organism>
<dbReference type="EMBL" id="JBHLVX010000067">
    <property type="protein sequence ID" value="MFC0269770.1"/>
    <property type="molecule type" value="Genomic_DNA"/>
</dbReference>
<accession>A0ABV6G8A3</accession>
<dbReference type="Proteomes" id="UP001589814">
    <property type="component" value="Unassembled WGS sequence"/>
</dbReference>
<keyword evidence="1" id="KW-0812">Transmembrane</keyword>